<dbReference type="InterPro" id="IPR013088">
    <property type="entry name" value="Znf_NHR/GATA"/>
</dbReference>
<dbReference type="Proteomes" id="UP001279553">
    <property type="component" value="Unassembled WGS sequence"/>
</dbReference>
<dbReference type="Pfam" id="PF03884">
    <property type="entry name" value="YacG"/>
    <property type="match status" value="1"/>
</dbReference>
<dbReference type="PANTHER" id="PTHR36150">
    <property type="entry name" value="DNA GYRASE INHIBITOR YACG"/>
    <property type="match status" value="1"/>
</dbReference>
<evidence type="ECO:0000256" key="2">
    <source>
        <dbReference type="ARBA" id="ARBA00022833"/>
    </source>
</evidence>
<name>A0AAW9DUC5_ACIAO</name>
<dbReference type="GO" id="GO:0008270">
    <property type="term" value="F:zinc ion binding"/>
    <property type="evidence" value="ECO:0007669"/>
    <property type="project" value="InterPro"/>
</dbReference>
<keyword evidence="1" id="KW-0479">Metal-binding</keyword>
<accession>A0AAW9DUC5</accession>
<dbReference type="GO" id="GO:0006355">
    <property type="term" value="P:regulation of DNA-templated transcription"/>
    <property type="evidence" value="ECO:0007669"/>
    <property type="project" value="InterPro"/>
</dbReference>
<protein>
    <submittedName>
        <fullName evidence="3">DNA gyrase inhibitor YacG</fullName>
    </submittedName>
</protein>
<dbReference type="RefSeq" id="WP_319615444.1">
    <property type="nucleotide sequence ID" value="NZ_JAWXYB010000018.1"/>
</dbReference>
<dbReference type="SUPFAM" id="SSF57716">
    <property type="entry name" value="Glucocorticoid receptor-like (DNA-binding domain)"/>
    <property type="match status" value="1"/>
</dbReference>
<comment type="caution">
    <text evidence="3">The sequence shown here is derived from an EMBL/GenBank/DDBJ whole genome shotgun (WGS) entry which is preliminary data.</text>
</comment>
<dbReference type="PANTHER" id="PTHR36150:SF1">
    <property type="entry name" value="DNA GYRASE INHIBITOR YACG"/>
    <property type="match status" value="1"/>
</dbReference>
<evidence type="ECO:0000256" key="1">
    <source>
        <dbReference type="ARBA" id="ARBA00022723"/>
    </source>
</evidence>
<reference evidence="3 4" key="1">
    <citation type="submission" date="2023-11" db="EMBL/GenBank/DDBJ databases">
        <title>MicrobeMod: A computational toolkit for identifying prokaryotic methylation and restriction-modification with nanopore sequencing.</title>
        <authorList>
            <person name="Crits-Christoph A."/>
            <person name="Kang S.C."/>
            <person name="Lee H."/>
            <person name="Ostrov N."/>
        </authorList>
    </citation>
    <scope>NUCLEOTIDE SEQUENCE [LARGE SCALE GENOMIC DNA]</scope>
    <source>
        <strain evidence="3 4">DSMZ 700</strain>
    </source>
</reference>
<gene>
    <name evidence="3" type="primary">yacG</name>
    <name evidence="3" type="ORF">SIL87_17685</name>
</gene>
<evidence type="ECO:0000313" key="3">
    <source>
        <dbReference type="EMBL" id="MDX5932590.1"/>
    </source>
</evidence>
<dbReference type="EMBL" id="JAWXYB010000018">
    <property type="protein sequence ID" value="MDX5932590.1"/>
    <property type="molecule type" value="Genomic_DNA"/>
</dbReference>
<dbReference type="Gene3D" id="3.30.50.10">
    <property type="entry name" value="Erythroid Transcription Factor GATA-1, subunit A"/>
    <property type="match status" value="1"/>
</dbReference>
<keyword evidence="2" id="KW-0862">Zinc</keyword>
<dbReference type="AlphaFoldDB" id="A0AAW9DUC5"/>
<sequence length="51" mass="5868">MTAKPCPICRKPSIPEQAPFCSRRCREVDLGRWFGEDYRVSTIEPLPDEGE</sequence>
<keyword evidence="4" id="KW-1185">Reference proteome</keyword>
<proteinExistence type="predicted"/>
<organism evidence="3 4">
    <name type="scientific">Acidiphilium acidophilum</name>
    <name type="common">Thiobacillus acidophilus</name>
    <dbReference type="NCBI Taxonomy" id="76588"/>
    <lineage>
        <taxon>Bacteria</taxon>
        <taxon>Pseudomonadati</taxon>
        <taxon>Pseudomonadota</taxon>
        <taxon>Alphaproteobacteria</taxon>
        <taxon>Acetobacterales</taxon>
        <taxon>Acidocellaceae</taxon>
        <taxon>Acidiphilium</taxon>
    </lineage>
</organism>
<dbReference type="InterPro" id="IPR005584">
    <property type="entry name" value="DNA_gyrase_inhibitor_YacG"/>
</dbReference>
<evidence type="ECO:0000313" key="4">
    <source>
        <dbReference type="Proteomes" id="UP001279553"/>
    </source>
</evidence>